<dbReference type="RefSeq" id="WP_106147015.1">
    <property type="nucleotide sequence ID" value="NZ_PVYX01000002.1"/>
</dbReference>
<dbReference type="Pfam" id="PF13480">
    <property type="entry name" value="Acetyltransf_6"/>
    <property type="match status" value="1"/>
</dbReference>
<dbReference type="GO" id="GO:0016740">
    <property type="term" value="F:transferase activity"/>
    <property type="evidence" value="ECO:0007669"/>
    <property type="project" value="UniProtKB-KW"/>
</dbReference>
<feature type="domain" description="BioF2-like acetyltransferase" evidence="1">
    <location>
        <begin position="105"/>
        <end position="251"/>
    </location>
</feature>
<keyword evidence="3" id="KW-1185">Reference proteome</keyword>
<dbReference type="Proteomes" id="UP000237640">
    <property type="component" value="Unassembled WGS sequence"/>
</dbReference>
<dbReference type="OrthoDB" id="1426896at2"/>
<sequence>MNPNQYTYPIKVDFLDDFLEKRSEIPHVLNVENTWSNISNYVPEANALKLSEKSHFLIYDVPSYIKLSYARHMGTIPIKSYEGSVIYLSNYIDFEDFAKKKWSAKRRSLLKNYEKRLRYSLEISTKVYCGHMGRTYFDSLFNHFRKLIERRFNEKQMQHDDLKNWERYRSTIYPLLLKKQACISVIYHGEKPISFSVNIIYANAMYGYLKSYDTDYSKFSLGFVELNLLLRWAFMNDIKMFDLLKGRYEYKMKLIDAEYPFMKEVVYNKESISSRFFSHITALKIRAFYSTVRVLKQLKLDVLIHKILSIINGRKTSGDYKTIIPTYKVRDENTDSISKKKLTIIDIEQEPFSELRRAVYSFLYTNNEKLDDLKVYKNVEENNSFVIQGKELVQSITIT</sequence>
<organism evidence="2 3">
    <name type="scientific">Flagellimonas meridianipacifica</name>
    <dbReference type="NCBI Taxonomy" id="1080225"/>
    <lineage>
        <taxon>Bacteria</taxon>
        <taxon>Pseudomonadati</taxon>
        <taxon>Bacteroidota</taxon>
        <taxon>Flavobacteriia</taxon>
        <taxon>Flavobacteriales</taxon>
        <taxon>Flavobacteriaceae</taxon>
        <taxon>Flagellimonas</taxon>
    </lineage>
</organism>
<evidence type="ECO:0000259" key="1">
    <source>
        <dbReference type="Pfam" id="PF13480"/>
    </source>
</evidence>
<reference evidence="2 3" key="1">
    <citation type="submission" date="2018-03" db="EMBL/GenBank/DDBJ databases">
        <title>Genomic Encyclopedia of Archaeal and Bacterial Type Strains, Phase II (KMG-II): from individual species to whole genera.</title>
        <authorList>
            <person name="Goeker M."/>
        </authorList>
    </citation>
    <scope>NUCLEOTIDE SEQUENCE [LARGE SCALE GENOMIC DNA]</scope>
    <source>
        <strain evidence="2 3">DSM 25027</strain>
    </source>
</reference>
<dbReference type="SUPFAM" id="SSF55729">
    <property type="entry name" value="Acyl-CoA N-acyltransferases (Nat)"/>
    <property type="match status" value="1"/>
</dbReference>
<accession>A0A2T0MCQ2</accession>
<dbReference type="EMBL" id="PVYX01000002">
    <property type="protein sequence ID" value="PRX55277.1"/>
    <property type="molecule type" value="Genomic_DNA"/>
</dbReference>
<evidence type="ECO:0000313" key="3">
    <source>
        <dbReference type="Proteomes" id="UP000237640"/>
    </source>
</evidence>
<keyword evidence="2" id="KW-0808">Transferase</keyword>
<gene>
    <name evidence="2" type="ORF">CLV81_3686</name>
</gene>
<evidence type="ECO:0000313" key="2">
    <source>
        <dbReference type="EMBL" id="PRX55277.1"/>
    </source>
</evidence>
<proteinExistence type="predicted"/>
<protein>
    <submittedName>
        <fullName evidence="2">Acetyltransferase (GNAT) family protein</fullName>
    </submittedName>
</protein>
<dbReference type="InterPro" id="IPR016181">
    <property type="entry name" value="Acyl_CoA_acyltransferase"/>
</dbReference>
<dbReference type="Gene3D" id="3.40.630.30">
    <property type="match status" value="1"/>
</dbReference>
<comment type="caution">
    <text evidence="2">The sequence shown here is derived from an EMBL/GenBank/DDBJ whole genome shotgun (WGS) entry which is preliminary data.</text>
</comment>
<dbReference type="InterPro" id="IPR038740">
    <property type="entry name" value="BioF2-like_GNAT_dom"/>
</dbReference>
<name>A0A2T0MCQ2_9FLAO</name>
<dbReference type="AlphaFoldDB" id="A0A2T0MCQ2"/>